<evidence type="ECO:0000256" key="3">
    <source>
        <dbReference type="ARBA" id="ARBA00022729"/>
    </source>
</evidence>
<sequence length="599" mass="67692">MKLSDDFIDISGRIIIPPHNKMTGKLNIIAVGKEDIVSSITVTRYNEIPSLIYVYSDYVVERIAYPPRLGNQRRANLRILNRSNILGNIKINPKNKMTGRTEIVQPPKTIAQLYPVKDAFVREGVKTLNYGIEQTMLVGYNRNLNERYRSFLEFDLSQLPENITIEKAELKVFNLNKESVNHQVGLFSAASTWTEQGVTWNSQPAIQNILDSKNINETEGYISFEVTNKVSNWCDGTEVNYGFILKSLNESIQQYGQFYTRESQINKPILEITYREKIIYSAGRTEIDGNIFVKSIGQKDLSSSIRIQEYDQKATLRSSIHIYNPDYMESSILVNRPKIEANIQVRRSDESDLLSNLIVRQKWLDQRDASILVNAPSRVGHINIPYRSDLPSDLNVRQKKSDYRDASILVNAPYRVGHINIPYRISLPSSVTVRALGCEKFPAKISIIRKEILGNLTVKRRDFSEINGSIAVKRSDFDEIDSSISVIRKEIPSSIMVVLSDYLPGSITVQQTDESTIPSYITIPYRKDLHGSINVVGASMISGNIFVISGFLRASISIPEYASYDILGQMKVRAKWISEIPSSLTVGGDNIPGGFVFII</sequence>
<dbReference type="NCBIfam" id="NF033679">
    <property type="entry name" value="DNRLRE_dom"/>
    <property type="match status" value="1"/>
</dbReference>
<reference evidence="5 6" key="2">
    <citation type="journal article" date="2016" name="Genome Announc.">
        <title>Complete Genome Sequences of Two Interactive Moderate Thermophiles, Paenibacillus napthalenovorans 32O-Y and Paenibacillus sp. 32O-W.</title>
        <authorList>
            <person name="Butler R.R.III."/>
            <person name="Wang J."/>
            <person name="Stark B.C."/>
            <person name="Pombert J.F."/>
        </authorList>
    </citation>
    <scope>NUCLEOTIDE SEQUENCE [LARGE SCALE GENOMIC DNA]</scope>
    <source>
        <strain evidence="5 6">32O-Y</strain>
    </source>
</reference>
<dbReference type="Proteomes" id="UP000061660">
    <property type="component" value="Chromosome"/>
</dbReference>
<dbReference type="Gene3D" id="2.60.120.970">
    <property type="match status" value="1"/>
</dbReference>
<dbReference type="AlphaFoldDB" id="A0A0U2U7I8"/>
<evidence type="ECO:0000259" key="4">
    <source>
        <dbReference type="Pfam" id="PF24517"/>
    </source>
</evidence>
<dbReference type="InterPro" id="IPR055372">
    <property type="entry name" value="CBM96"/>
</dbReference>
<evidence type="ECO:0000256" key="1">
    <source>
        <dbReference type="ARBA" id="ARBA00004613"/>
    </source>
</evidence>
<dbReference type="KEGG" id="pnp:IJ22_19550"/>
<name>A0A0U2U7I8_9BACL</name>
<keyword evidence="3" id="KW-0732">Signal</keyword>
<evidence type="ECO:0000313" key="5">
    <source>
        <dbReference type="EMBL" id="ALS22329.1"/>
    </source>
</evidence>
<feature type="domain" description="Carbohydrate-binding module family 96" evidence="4">
    <location>
        <begin position="110"/>
        <end position="274"/>
    </location>
</feature>
<dbReference type="EMBL" id="CP013652">
    <property type="protein sequence ID" value="ALS22329.1"/>
    <property type="molecule type" value="Genomic_DNA"/>
</dbReference>
<evidence type="ECO:0000256" key="2">
    <source>
        <dbReference type="ARBA" id="ARBA00022525"/>
    </source>
</evidence>
<keyword evidence="6" id="KW-1185">Reference proteome</keyword>
<evidence type="ECO:0000313" key="6">
    <source>
        <dbReference type="Proteomes" id="UP000061660"/>
    </source>
</evidence>
<dbReference type="GO" id="GO:0005576">
    <property type="term" value="C:extracellular region"/>
    <property type="evidence" value="ECO:0007669"/>
    <property type="project" value="UniProtKB-SubCell"/>
</dbReference>
<proteinExistence type="predicted"/>
<keyword evidence="2" id="KW-0964">Secreted</keyword>
<reference evidence="6" key="1">
    <citation type="submission" date="2015-12" db="EMBL/GenBank/DDBJ databases">
        <title>Complete genome sequences of two moderately thermophilic Paenibacillus species.</title>
        <authorList>
            <person name="Butler R.III."/>
            <person name="Wang J."/>
            <person name="Stark B.C."/>
            <person name="Pombert J.-F."/>
        </authorList>
    </citation>
    <scope>NUCLEOTIDE SEQUENCE [LARGE SCALE GENOMIC DNA]</scope>
    <source>
        <strain evidence="6">32O-Y</strain>
    </source>
</reference>
<dbReference type="Pfam" id="PF24517">
    <property type="entry name" value="CBM96"/>
    <property type="match status" value="1"/>
</dbReference>
<dbReference type="STRING" id="162209.IJ22_19550"/>
<comment type="subcellular location">
    <subcellularLocation>
        <location evidence="1">Secreted</location>
    </subcellularLocation>
</comment>
<protein>
    <submittedName>
        <fullName evidence="5">TGF-beta propeptide</fullName>
    </submittedName>
</protein>
<accession>A0A0U2U7I8</accession>
<gene>
    <name evidence="5" type="ORF">IJ22_19550</name>
</gene>
<dbReference type="PATRIC" id="fig|162209.4.peg.2070"/>
<organism evidence="5 6">
    <name type="scientific">Paenibacillus naphthalenovorans</name>
    <dbReference type="NCBI Taxonomy" id="162209"/>
    <lineage>
        <taxon>Bacteria</taxon>
        <taxon>Bacillati</taxon>
        <taxon>Bacillota</taxon>
        <taxon>Bacilli</taxon>
        <taxon>Bacillales</taxon>
        <taxon>Paenibacillaceae</taxon>
        <taxon>Paenibacillus</taxon>
    </lineage>
</organism>